<evidence type="ECO:0000313" key="2">
    <source>
        <dbReference type="WBParaSite" id="PS1159_v2.g8415.t1"/>
    </source>
</evidence>
<evidence type="ECO:0000313" key="1">
    <source>
        <dbReference type="Proteomes" id="UP000887580"/>
    </source>
</evidence>
<protein>
    <submittedName>
        <fullName evidence="2">Metallo-beta-lactamase domain-containing protein</fullName>
    </submittedName>
</protein>
<dbReference type="Proteomes" id="UP000887580">
    <property type="component" value="Unplaced"/>
</dbReference>
<sequence length="938" mass="104638">MPAEVIVDTVRTRIVQLLGIQQDGIHVKSTSSLIECHIDDSIKKHNILVDCGSQSDSAELHQALSDRGVTRIVTAILTHSHFDHCGGLTFFQPRPKTVITKIPNEKFWFSPEENIFVVSTPGHSNYDISVIVRLPDSKVVAIVGDMFEDALDDIDDRWKKFSKHPTLQEISRAFLSLISDIIIPGHSRAFEVTKRPSSFPFLFPQRGSQVQQLSDSEGNSIECFIVTSADDPDDSVFVFDGSVDLENVVPPVSPESIFSSVIMLGTNSFSTILPFTVSKAYIEDDIFIKNGDTDGQDLYETTKGKEAVKVNDYITLFRIPAPEAATIINDTVATINTSTETLITAEGNDILIPQNLQNITDDVISVPESSTVITNVTTTTAEEITDNTTSTNTSVQASVIAEGNNATESETPQQPSQRVHKGLSFLLQQMRSTTTVQTNQISAEISSRKRQFESTKESAPPSKQLKPLENVWKVTENQLQEIQKSKIPEYSFENPQCFQTCINTFESKKDKNDRYRFRTDNNYVRSVKWSPSGEFLLTDSADLRIRILPYVYQKIDETKVESQCYGGLIYDQQWHPTMDIFASTSNGHPIQIFDTNFQKKATARCINHLDELDSAYSLAFSNDGTRLYGGFRSCVYVFDLEKPSKQIYKIKTFNKNGTIGQRAILSCMAMNPIYSGSYAIGSYNGSIGFYSDQTSKLDISFEANSRNVTHLQYSPDGNTLFYGCNKSNTIQSLDVRFGCKPLATYFRLVNTSQKIYFEIDKSGKYLISGSTNNEILVFDLKNVTETEGTIEHTVRISDTSRVCAGLSLHPIESIIATSHGERIFPFPQIDGSDDSEGEDKDSAVVIDYGFLLNSTCQKMPQHKLSQKSKTKAPAGIQKKTKKNSSKKVKGAPKKGHQLVFAPKKKAAVEEGKVEKTVTKVINQRNEEMIRGKLDNSRK</sequence>
<dbReference type="WBParaSite" id="PS1159_v2.g8415.t1">
    <property type="protein sequence ID" value="PS1159_v2.g8415.t1"/>
    <property type="gene ID" value="PS1159_v2.g8415"/>
</dbReference>
<accession>A0AC35GTF2</accession>
<organism evidence="1 2">
    <name type="scientific">Panagrolaimus sp. PS1159</name>
    <dbReference type="NCBI Taxonomy" id="55785"/>
    <lineage>
        <taxon>Eukaryota</taxon>
        <taxon>Metazoa</taxon>
        <taxon>Ecdysozoa</taxon>
        <taxon>Nematoda</taxon>
        <taxon>Chromadorea</taxon>
        <taxon>Rhabditida</taxon>
        <taxon>Tylenchina</taxon>
        <taxon>Panagrolaimomorpha</taxon>
        <taxon>Panagrolaimoidea</taxon>
        <taxon>Panagrolaimidae</taxon>
        <taxon>Panagrolaimus</taxon>
    </lineage>
</organism>
<proteinExistence type="predicted"/>
<reference evidence="2" key="1">
    <citation type="submission" date="2022-11" db="UniProtKB">
        <authorList>
            <consortium name="WormBaseParasite"/>
        </authorList>
    </citation>
    <scope>IDENTIFICATION</scope>
</reference>
<name>A0AC35GTF2_9BILA</name>